<comment type="caution">
    <text evidence="2">The sequence shown here is derived from an EMBL/GenBank/DDBJ whole genome shotgun (WGS) entry which is preliminary data.</text>
</comment>
<dbReference type="OrthoDB" id="3823476at2"/>
<gene>
    <name evidence="2" type="ORF">EFL95_10675</name>
</gene>
<reference evidence="2 3" key="1">
    <citation type="submission" date="2018-11" db="EMBL/GenBank/DDBJ databases">
        <authorList>
            <person name="Li F."/>
        </authorList>
    </citation>
    <scope>NUCLEOTIDE SEQUENCE [LARGE SCALE GENOMIC DNA]</scope>
    <source>
        <strain evidence="2 3">KIS18-7</strain>
    </source>
</reference>
<dbReference type="InterPro" id="IPR029068">
    <property type="entry name" value="Glyas_Bleomycin-R_OHBP_Dase"/>
</dbReference>
<protein>
    <submittedName>
        <fullName evidence="2">VOC family protein</fullName>
    </submittedName>
</protein>
<dbReference type="Gene3D" id="3.10.180.10">
    <property type="entry name" value="2,3-Dihydroxybiphenyl 1,2-Dioxygenase, domain 1"/>
    <property type="match status" value="1"/>
</dbReference>
<dbReference type="EMBL" id="RJSG01000002">
    <property type="protein sequence ID" value="RNL79441.1"/>
    <property type="molecule type" value="Genomic_DNA"/>
</dbReference>
<organism evidence="2 3">
    <name type="scientific">Nocardioides marmorisolisilvae</name>
    <dbReference type="NCBI Taxonomy" id="1542737"/>
    <lineage>
        <taxon>Bacteria</taxon>
        <taxon>Bacillati</taxon>
        <taxon>Actinomycetota</taxon>
        <taxon>Actinomycetes</taxon>
        <taxon>Propionibacteriales</taxon>
        <taxon>Nocardioidaceae</taxon>
        <taxon>Nocardioides</taxon>
    </lineage>
</organism>
<proteinExistence type="predicted"/>
<evidence type="ECO:0000313" key="2">
    <source>
        <dbReference type="EMBL" id="RNL79441.1"/>
    </source>
</evidence>
<dbReference type="PANTHER" id="PTHR35908">
    <property type="entry name" value="HYPOTHETICAL FUSION PROTEIN"/>
    <property type="match status" value="1"/>
</dbReference>
<dbReference type="RefSeq" id="WP_123233943.1">
    <property type="nucleotide sequence ID" value="NZ_RJSG01000002.1"/>
</dbReference>
<keyword evidence="3" id="KW-1185">Reference proteome</keyword>
<dbReference type="Pfam" id="PF18029">
    <property type="entry name" value="Glyoxalase_6"/>
    <property type="match status" value="1"/>
</dbReference>
<sequence>MSGAQLGLVLDCADPERLAEFWAPALGYRHAGTFDAFGVLLPPEDGGPKLLLQRVEEPKVGKNRMHLDLHAEDLSAEVARLVALGATRLDEEPQNMFGTTWFRMSDPEGNEFCVCSP</sequence>
<accession>A0A3N0DV72</accession>
<dbReference type="SUPFAM" id="SSF54593">
    <property type="entry name" value="Glyoxalase/Bleomycin resistance protein/Dihydroxybiphenyl dioxygenase"/>
    <property type="match status" value="1"/>
</dbReference>
<feature type="domain" description="VOC" evidence="1">
    <location>
        <begin position="4"/>
        <end position="117"/>
    </location>
</feature>
<dbReference type="InterPro" id="IPR041581">
    <property type="entry name" value="Glyoxalase_6"/>
</dbReference>
<dbReference type="CDD" id="cd06587">
    <property type="entry name" value="VOC"/>
    <property type="match status" value="1"/>
</dbReference>
<evidence type="ECO:0000313" key="3">
    <source>
        <dbReference type="Proteomes" id="UP000277094"/>
    </source>
</evidence>
<dbReference type="AlphaFoldDB" id="A0A3N0DV72"/>
<dbReference type="PROSITE" id="PS51819">
    <property type="entry name" value="VOC"/>
    <property type="match status" value="1"/>
</dbReference>
<evidence type="ECO:0000259" key="1">
    <source>
        <dbReference type="PROSITE" id="PS51819"/>
    </source>
</evidence>
<name>A0A3N0DV72_9ACTN</name>
<dbReference type="PANTHER" id="PTHR35908:SF1">
    <property type="entry name" value="CONSERVED PROTEIN"/>
    <property type="match status" value="1"/>
</dbReference>
<dbReference type="InterPro" id="IPR037523">
    <property type="entry name" value="VOC_core"/>
</dbReference>
<dbReference type="Proteomes" id="UP000277094">
    <property type="component" value="Unassembled WGS sequence"/>
</dbReference>